<keyword evidence="2" id="KW-1185">Reference proteome</keyword>
<dbReference type="EMBL" id="AGNK02004595">
    <property type="status" value="NOT_ANNOTATED_CDS"/>
    <property type="molecule type" value="Genomic_DNA"/>
</dbReference>
<dbReference type="EnsemblPlants" id="KQL00038">
    <property type="protein sequence ID" value="KQL00038"/>
    <property type="gene ID" value="SETIT_012870mg"/>
</dbReference>
<dbReference type="HOGENOM" id="CLU_3208577_0_0_1"/>
<evidence type="ECO:0000313" key="2">
    <source>
        <dbReference type="Proteomes" id="UP000004995"/>
    </source>
</evidence>
<proteinExistence type="predicted"/>
<evidence type="ECO:0000313" key="1">
    <source>
        <dbReference type="EnsemblPlants" id="KQL00038"/>
    </source>
</evidence>
<dbReference type="Gramene" id="KQL00038">
    <property type="protein sequence ID" value="KQL00038"/>
    <property type="gene ID" value="SETIT_012870mg"/>
</dbReference>
<protein>
    <submittedName>
        <fullName evidence="1">Uncharacterized protein</fullName>
    </submittedName>
</protein>
<dbReference type="AlphaFoldDB" id="K3YF53"/>
<reference evidence="1" key="2">
    <citation type="submission" date="2018-08" db="UniProtKB">
        <authorList>
            <consortium name="EnsemblPlants"/>
        </authorList>
    </citation>
    <scope>IDENTIFICATION</scope>
    <source>
        <strain evidence="1">Yugu1</strain>
    </source>
</reference>
<organism evidence="1 2">
    <name type="scientific">Setaria italica</name>
    <name type="common">Foxtail millet</name>
    <name type="synonym">Panicum italicum</name>
    <dbReference type="NCBI Taxonomy" id="4555"/>
    <lineage>
        <taxon>Eukaryota</taxon>
        <taxon>Viridiplantae</taxon>
        <taxon>Streptophyta</taxon>
        <taxon>Embryophyta</taxon>
        <taxon>Tracheophyta</taxon>
        <taxon>Spermatophyta</taxon>
        <taxon>Magnoliopsida</taxon>
        <taxon>Liliopsida</taxon>
        <taxon>Poales</taxon>
        <taxon>Poaceae</taxon>
        <taxon>PACMAD clade</taxon>
        <taxon>Panicoideae</taxon>
        <taxon>Panicodae</taxon>
        <taxon>Paniceae</taxon>
        <taxon>Cenchrinae</taxon>
        <taxon>Setaria</taxon>
    </lineage>
</organism>
<dbReference type="Proteomes" id="UP000004995">
    <property type="component" value="Unassembled WGS sequence"/>
</dbReference>
<accession>K3YF53</accession>
<reference evidence="2" key="1">
    <citation type="journal article" date="2012" name="Nat. Biotechnol.">
        <title>Reference genome sequence of the model plant Setaria.</title>
        <authorList>
            <person name="Bennetzen J.L."/>
            <person name="Schmutz J."/>
            <person name="Wang H."/>
            <person name="Percifield R."/>
            <person name="Hawkins J."/>
            <person name="Pontaroli A.C."/>
            <person name="Estep M."/>
            <person name="Feng L."/>
            <person name="Vaughn J.N."/>
            <person name="Grimwood J."/>
            <person name="Jenkins J."/>
            <person name="Barry K."/>
            <person name="Lindquist E."/>
            <person name="Hellsten U."/>
            <person name="Deshpande S."/>
            <person name="Wang X."/>
            <person name="Wu X."/>
            <person name="Mitros T."/>
            <person name="Triplett J."/>
            <person name="Yang X."/>
            <person name="Ye C.Y."/>
            <person name="Mauro-Herrera M."/>
            <person name="Wang L."/>
            <person name="Li P."/>
            <person name="Sharma M."/>
            <person name="Sharma R."/>
            <person name="Ronald P.C."/>
            <person name="Panaud O."/>
            <person name="Kellogg E.A."/>
            <person name="Brutnell T.P."/>
            <person name="Doust A.N."/>
            <person name="Tuskan G.A."/>
            <person name="Rokhsar D."/>
            <person name="Devos K.M."/>
        </authorList>
    </citation>
    <scope>NUCLEOTIDE SEQUENCE [LARGE SCALE GENOMIC DNA]</scope>
    <source>
        <strain evidence="2">cv. Yugu1</strain>
    </source>
</reference>
<dbReference type="InParanoid" id="K3YF53"/>
<name>K3YF53_SETIT</name>
<sequence>MTRCCSIIKSTAKVAAAASSIQFRGGGGVAWQRLSFFNSILPWDI</sequence>